<evidence type="ECO:0000313" key="1">
    <source>
        <dbReference type="EMBL" id="NDK55036.1"/>
    </source>
</evidence>
<organism evidence="1 2">
    <name type="scientific">Pontibacter fetidus</name>
    <dbReference type="NCBI Taxonomy" id="2700082"/>
    <lineage>
        <taxon>Bacteria</taxon>
        <taxon>Pseudomonadati</taxon>
        <taxon>Bacteroidota</taxon>
        <taxon>Cytophagia</taxon>
        <taxon>Cytophagales</taxon>
        <taxon>Hymenobacteraceae</taxon>
        <taxon>Pontibacter</taxon>
    </lineage>
</organism>
<dbReference type="AlphaFoldDB" id="A0A6B2H339"/>
<evidence type="ECO:0000313" key="2">
    <source>
        <dbReference type="Proteomes" id="UP000478546"/>
    </source>
</evidence>
<dbReference type="RefSeq" id="WP_162345100.1">
    <property type="nucleotide sequence ID" value="NZ_JAAEAA010000004.1"/>
</dbReference>
<gene>
    <name evidence="1" type="ORF">GWO68_03805</name>
</gene>
<comment type="caution">
    <text evidence="1">The sequence shown here is derived from an EMBL/GenBank/DDBJ whole genome shotgun (WGS) entry which is preliminary data.</text>
</comment>
<name>A0A6B2H339_9BACT</name>
<proteinExistence type="predicted"/>
<keyword evidence="2" id="KW-1185">Reference proteome</keyword>
<reference evidence="1 2" key="1">
    <citation type="submission" date="2020-01" db="EMBL/GenBank/DDBJ databases">
        <authorList>
            <person name="Kim M.K."/>
        </authorList>
    </citation>
    <scope>NUCLEOTIDE SEQUENCE [LARGE SCALE GENOMIC DNA]</scope>
    <source>
        <strain evidence="1 2">BT213</strain>
    </source>
</reference>
<dbReference type="Proteomes" id="UP000478546">
    <property type="component" value="Unassembled WGS sequence"/>
</dbReference>
<accession>A0A6B2H339</accession>
<sequence>MEQLQVKLGEKAQITTVMQEVFATEVGAVYQCNKRNRLVVDFANAQIVLKVDAFLRLKKAVDSIDLRDMAVNTQRCSDYELLTVCGCEKLYVLTLPEIYSFKELLGGAKFALELNSMLHECLHTQVA</sequence>
<dbReference type="EMBL" id="JAAEAA010000004">
    <property type="protein sequence ID" value="NDK55036.1"/>
    <property type="molecule type" value="Genomic_DNA"/>
</dbReference>
<protein>
    <submittedName>
        <fullName evidence="1">Uncharacterized protein</fullName>
    </submittedName>
</protein>